<dbReference type="InterPro" id="IPR027417">
    <property type="entry name" value="P-loop_NTPase"/>
</dbReference>
<comment type="caution">
    <text evidence="3">The sequence shown here is derived from an EMBL/GenBank/DDBJ whole genome shotgun (WGS) entry which is preliminary data.</text>
</comment>
<sequence length="646" mass="72597">MKFSEITLENIGLYVGKHSFNLETTPADGSNVVAILGHNGGGKTTFLDAIRLALYGRRALGPRTAQSTYEDHLLRKISATASSRDAAITLSFERVENGQDVSYSVTRAWSARGRSIVESLDLVREGQPILDLDRTEYAQYVEELVPFGLSQLFFFDGEKIQEIADEDGSVGLRDAIRSLLGLDIIDQLHTDLTVYTSRRADQDTSGNIERLLAERETLQKELAAQQDLRAELQSKCDQAARRVERAEAAFRSEGGRHARSREEVLARLRSAEEDQAELSAQLKRGANELLPLSLAPVLVQKLHRKASEVRRVNYSHAIKDFIDAFEKHCRTGRPTMGLWSDDHFDDLRSDVSTEGGGRNVHLWAEPDWILQRLSQLSDGRQDLMAQLAVKLDRNRELKAKLKRELDGFDTGQAEQALAELKEAERTLGGLERDLHLRDEEIERKMRELDTLERRFTHEETALKKLAQEERGSDLALRAQAALSSFGSALLNDRIHRLQTEFVDCFNRLIRKKSLVSNVEIDPSDFSVILIGADGVAIEKSSLSAGERQIYAISMLWALGNTSGRQLPIVIDTPFSRLDQTHRLSIVRDYLPTASSQVILLCTDTEMTPSLAECLTPHIARTYKLEATTEARRTSIFSVRDLYEELA</sequence>
<reference evidence="3 4" key="1">
    <citation type="submission" date="2015-09" db="EMBL/GenBank/DDBJ databases">
        <title>Draft genome sequence of Aliiroseovarius crassostreae CV919-312TSm, the causative agent of Roseovarius Oyster Disease (formerly Juvenile Oyster Disease).</title>
        <authorList>
            <person name="Kessner L."/>
            <person name="Spinard E."/>
            <person name="Nelson D."/>
        </authorList>
    </citation>
    <scope>NUCLEOTIDE SEQUENCE [LARGE SCALE GENOMIC DNA]</scope>
    <source>
        <strain evidence="3 4">CV919-312</strain>
    </source>
</reference>
<dbReference type="GO" id="GO:0016887">
    <property type="term" value="F:ATP hydrolysis activity"/>
    <property type="evidence" value="ECO:0007669"/>
    <property type="project" value="InterPro"/>
</dbReference>
<dbReference type="STRING" id="154981.AKJ29_05895"/>
<dbReference type="RefSeq" id="WP_055187248.1">
    <property type="nucleotide sequence ID" value="NZ_FPBS01000016.1"/>
</dbReference>
<dbReference type="Gene3D" id="3.40.50.300">
    <property type="entry name" value="P-loop containing nucleotide triphosphate hydrolases"/>
    <property type="match status" value="2"/>
</dbReference>
<evidence type="ECO:0000313" key="3">
    <source>
        <dbReference type="EMBL" id="KPN64769.1"/>
    </source>
</evidence>
<dbReference type="PANTHER" id="PTHR32114:SF2">
    <property type="entry name" value="ABC TRANSPORTER ABCH.3"/>
    <property type="match status" value="1"/>
</dbReference>
<gene>
    <name evidence="3" type="ORF">AKJ29_05895</name>
</gene>
<dbReference type="InterPro" id="IPR017599">
    <property type="entry name" value="DNA_S_DndD"/>
</dbReference>
<dbReference type="InterPro" id="IPR038729">
    <property type="entry name" value="Rad50/SbcC_AAA"/>
</dbReference>
<dbReference type="SUPFAM" id="SSF52540">
    <property type="entry name" value="P-loop containing nucleoside triphosphate hydrolases"/>
    <property type="match status" value="1"/>
</dbReference>
<evidence type="ECO:0000256" key="1">
    <source>
        <dbReference type="SAM" id="Coils"/>
    </source>
</evidence>
<keyword evidence="1" id="KW-0175">Coiled coil</keyword>
<evidence type="ECO:0000259" key="2">
    <source>
        <dbReference type="Pfam" id="PF13476"/>
    </source>
</evidence>
<dbReference type="OrthoDB" id="9795626at2"/>
<dbReference type="EMBL" id="LKBA01000001">
    <property type="protein sequence ID" value="KPN64769.1"/>
    <property type="molecule type" value="Genomic_DNA"/>
</dbReference>
<dbReference type="GO" id="GO:0006302">
    <property type="term" value="P:double-strand break repair"/>
    <property type="evidence" value="ECO:0007669"/>
    <property type="project" value="InterPro"/>
</dbReference>
<dbReference type="PANTHER" id="PTHR32114">
    <property type="entry name" value="ABC TRANSPORTER ABCH.3"/>
    <property type="match status" value="1"/>
</dbReference>
<organism evidence="3 4">
    <name type="scientific">Aliiroseovarius crassostreae</name>
    <dbReference type="NCBI Taxonomy" id="154981"/>
    <lineage>
        <taxon>Bacteria</taxon>
        <taxon>Pseudomonadati</taxon>
        <taxon>Pseudomonadota</taxon>
        <taxon>Alphaproteobacteria</taxon>
        <taxon>Rhodobacterales</taxon>
        <taxon>Paracoccaceae</taxon>
        <taxon>Aliiroseovarius</taxon>
    </lineage>
</organism>
<dbReference type="Proteomes" id="UP000050471">
    <property type="component" value="Unassembled WGS sequence"/>
</dbReference>
<name>A0A0P7IYB3_9RHOB</name>
<feature type="coiled-coil region" evidence="1">
    <location>
        <begin position="380"/>
        <end position="468"/>
    </location>
</feature>
<accession>A0A0P7IYB3</accession>
<dbReference type="AlphaFoldDB" id="A0A0P7IYB3"/>
<keyword evidence="4" id="KW-1185">Reference proteome</keyword>
<feature type="domain" description="Rad50/SbcC-type AAA" evidence="2">
    <location>
        <begin position="5"/>
        <end position="235"/>
    </location>
</feature>
<dbReference type="Pfam" id="PF13476">
    <property type="entry name" value="AAA_23"/>
    <property type="match status" value="1"/>
</dbReference>
<evidence type="ECO:0000313" key="4">
    <source>
        <dbReference type="Proteomes" id="UP000050471"/>
    </source>
</evidence>
<feature type="coiled-coil region" evidence="1">
    <location>
        <begin position="208"/>
        <end position="288"/>
    </location>
</feature>
<proteinExistence type="predicted"/>
<dbReference type="NCBIfam" id="TIGR03185">
    <property type="entry name" value="DNA_S_dndD"/>
    <property type="match status" value="1"/>
</dbReference>
<protein>
    <recommendedName>
        <fullName evidence="2">Rad50/SbcC-type AAA domain-containing protein</fullName>
    </recommendedName>
</protein>